<keyword evidence="1" id="KW-0175">Coiled coil</keyword>
<accession>A0A6A6WZG8</accession>
<protein>
    <submittedName>
        <fullName evidence="2">Uncharacterized protein</fullName>
    </submittedName>
</protein>
<sequence>MAGIEEEIDSRLPYRIGCPTLPVLPVETRTAPQAVATYIPNFNHHVGNIRDILTAYNIEEYGISFVYRVNPGIVPTDRHLTLLLESWYEDGCQDQWVKAVAEIRRSLIPSGIYWAIELIDIRALHRWPHIGPILSTDRDVIEGWSKVLPDFFTTIENRNWVSIDVLHREFPGQSLKRPTVIISARDANDVTWWDTTIPALHQLLQANNFKIDISLLYQEGINLLWNEDSANSIILRDAYEYIIYMGSSCAPLKSKGSGTLGGRIKLQGPSSVLELGLTNYHVLEEALPEQPIPFAPVSDQSYGIAVTPSDNDHNAVVKAMQDYKKDLEKKLGQVSENFEYLTEDDPSWENKRDLIQELGIRISSEDSGIRRRKNFPRHIGNIYAASGYRACRTQRYFAEESDHWALDWCLIRVDKSKSISCELQDVPEIPPEIPPPENQPGNAVLGSIENKTEAPPKPQYYLRNGDEVANYCSISAQKNYQVAKRGRTTGWTRGTISAIDSVVRTQDSGKPITKLSTIQKEFLQGRFGGKEVFVHTITGTAKAPQFLEPGDSGSFILLNEDSTHRGSIVGLGFAANDVSSVSYMMPMDLIVQDIEYVTGGKVIDPQNAGEAVPVPDK</sequence>
<dbReference type="AlphaFoldDB" id="A0A6A6WZG8"/>
<evidence type="ECO:0000256" key="1">
    <source>
        <dbReference type="SAM" id="Coils"/>
    </source>
</evidence>
<evidence type="ECO:0000313" key="3">
    <source>
        <dbReference type="Proteomes" id="UP000799757"/>
    </source>
</evidence>
<name>A0A6A6WZG8_9PLEO</name>
<proteinExistence type="predicted"/>
<evidence type="ECO:0000313" key="2">
    <source>
        <dbReference type="EMBL" id="KAF2789345.1"/>
    </source>
</evidence>
<dbReference type="EMBL" id="MU002144">
    <property type="protein sequence ID" value="KAF2789345.1"/>
    <property type="molecule type" value="Genomic_DNA"/>
</dbReference>
<reference evidence="2" key="1">
    <citation type="journal article" date="2020" name="Stud. Mycol.">
        <title>101 Dothideomycetes genomes: a test case for predicting lifestyles and emergence of pathogens.</title>
        <authorList>
            <person name="Haridas S."/>
            <person name="Albert R."/>
            <person name="Binder M."/>
            <person name="Bloem J."/>
            <person name="Labutti K."/>
            <person name="Salamov A."/>
            <person name="Andreopoulos B."/>
            <person name="Baker S."/>
            <person name="Barry K."/>
            <person name="Bills G."/>
            <person name="Bluhm B."/>
            <person name="Cannon C."/>
            <person name="Castanera R."/>
            <person name="Culley D."/>
            <person name="Daum C."/>
            <person name="Ezra D."/>
            <person name="Gonzalez J."/>
            <person name="Henrissat B."/>
            <person name="Kuo A."/>
            <person name="Liang C."/>
            <person name="Lipzen A."/>
            <person name="Lutzoni F."/>
            <person name="Magnuson J."/>
            <person name="Mondo S."/>
            <person name="Nolan M."/>
            <person name="Ohm R."/>
            <person name="Pangilinan J."/>
            <person name="Park H.-J."/>
            <person name="Ramirez L."/>
            <person name="Alfaro M."/>
            <person name="Sun H."/>
            <person name="Tritt A."/>
            <person name="Yoshinaga Y."/>
            <person name="Zwiers L.-H."/>
            <person name="Turgeon B."/>
            <person name="Goodwin S."/>
            <person name="Spatafora J."/>
            <person name="Crous P."/>
            <person name="Grigoriev I."/>
        </authorList>
    </citation>
    <scope>NUCLEOTIDE SEQUENCE</scope>
    <source>
        <strain evidence="2">CBS 109.77</strain>
    </source>
</reference>
<dbReference type="Proteomes" id="UP000799757">
    <property type="component" value="Unassembled WGS sequence"/>
</dbReference>
<keyword evidence="3" id="KW-1185">Reference proteome</keyword>
<dbReference type="OrthoDB" id="5351220at2759"/>
<feature type="coiled-coil region" evidence="1">
    <location>
        <begin position="317"/>
        <end position="344"/>
    </location>
</feature>
<organism evidence="2 3">
    <name type="scientific">Melanomma pulvis-pyrius CBS 109.77</name>
    <dbReference type="NCBI Taxonomy" id="1314802"/>
    <lineage>
        <taxon>Eukaryota</taxon>
        <taxon>Fungi</taxon>
        <taxon>Dikarya</taxon>
        <taxon>Ascomycota</taxon>
        <taxon>Pezizomycotina</taxon>
        <taxon>Dothideomycetes</taxon>
        <taxon>Pleosporomycetidae</taxon>
        <taxon>Pleosporales</taxon>
        <taxon>Melanommataceae</taxon>
        <taxon>Melanomma</taxon>
    </lineage>
</organism>
<gene>
    <name evidence="2" type="ORF">K505DRAFT_365686</name>
</gene>